<dbReference type="SMART" id="SM00360">
    <property type="entry name" value="RRM"/>
    <property type="match status" value="3"/>
</dbReference>
<dbReference type="CDD" id="cd12427">
    <property type="entry name" value="RRM4_hnRNPL_like"/>
    <property type="match status" value="1"/>
</dbReference>
<dbReference type="STRING" id="6205.A0A158REA7"/>
<sequence length="558" mass="61088">MSRKRNRPEEWGDIEPSPVIHITDLPEHTLEIDLEKLFDKYGRIVEIIMLPNKRQALVEFEDQNDADRVIQRSNEYPFMVGNQRLRLAYSTSKRLTFRGRLDDGTIQSDRPPPMENNILLLTIYNAQYPITVDVIHQVTNRHGKVLRIVIFRKTGVQAMVEFATVADARETKRHINGADIYSGCCSLKVEYAKQTRLKVTRNCLDSWDYENPTLMDETGMGVQGRPVAAAAAASLLGKFDGELAKRADAYLPGNLAAVSPNSVISALAMVAAGQQQQQQQQGAFGGGYSDLSDRSASPVIMVYNLNMAHANCDRLFNLFCLYGDVGPIKFLRSKEGTAMVELHGIANANSALANLPMISFAGKRLSGQLSRQQHIVEVTQPYILPDGSPSFKDFTGSRNNRYTHDSAAKNRVYPPSRMLHFWNCPPGISSSQLQEVFAHAGVSVPNVVSLFKKNERNSSGVLEWNSVEEACDALIFCNHTVIPSPGDRVPFVMRLAFSSSGAAERRYSRTPVGSNSSSNGWHLSSGKIPSAAASGSGPASAGSAAPTVAAGINNKGDN</sequence>
<dbReference type="AlphaFoldDB" id="A0A158REA7"/>
<dbReference type="Pfam" id="PF13893">
    <property type="entry name" value="RRM_5"/>
    <property type="match status" value="1"/>
</dbReference>
<dbReference type="SUPFAM" id="SSF54928">
    <property type="entry name" value="RNA-binding domain, RBD"/>
    <property type="match status" value="4"/>
</dbReference>
<dbReference type="InterPro" id="IPR055204">
    <property type="entry name" value="HNRNPL_RRM"/>
</dbReference>
<feature type="domain" description="RRM" evidence="6">
    <location>
        <begin position="298"/>
        <end position="372"/>
    </location>
</feature>
<evidence type="ECO:0000259" key="6">
    <source>
        <dbReference type="PROSITE" id="PS50102"/>
    </source>
</evidence>
<evidence type="ECO:0000256" key="5">
    <source>
        <dbReference type="SAM" id="MobiDB-lite"/>
    </source>
</evidence>
<dbReference type="GO" id="GO:0003723">
    <property type="term" value="F:RNA binding"/>
    <property type="evidence" value="ECO:0007669"/>
    <property type="project" value="UniProtKB-UniRule"/>
</dbReference>
<dbReference type="GO" id="GO:0005634">
    <property type="term" value="C:nucleus"/>
    <property type="evidence" value="ECO:0007669"/>
    <property type="project" value="InterPro"/>
</dbReference>
<organism evidence="9">
    <name type="scientific">Hydatigena taeniaeformis</name>
    <name type="common">Feline tapeworm</name>
    <name type="synonym">Taenia taeniaeformis</name>
    <dbReference type="NCBI Taxonomy" id="6205"/>
    <lineage>
        <taxon>Eukaryota</taxon>
        <taxon>Metazoa</taxon>
        <taxon>Spiralia</taxon>
        <taxon>Lophotrochozoa</taxon>
        <taxon>Platyhelminthes</taxon>
        <taxon>Cestoda</taxon>
        <taxon>Eucestoda</taxon>
        <taxon>Cyclophyllidea</taxon>
        <taxon>Taeniidae</taxon>
        <taxon>Hydatigera</taxon>
    </lineage>
</organism>
<reference evidence="9" key="1">
    <citation type="submission" date="2016-04" db="UniProtKB">
        <authorList>
            <consortium name="WormBaseParasite"/>
        </authorList>
    </citation>
    <scope>IDENTIFICATION</scope>
</reference>
<dbReference type="CDD" id="cd12424">
    <property type="entry name" value="RRM3_hnRNPL_like"/>
    <property type="match status" value="1"/>
</dbReference>
<evidence type="ECO:0000256" key="2">
    <source>
        <dbReference type="ARBA" id="ARBA00022737"/>
    </source>
</evidence>
<dbReference type="InterPro" id="IPR012677">
    <property type="entry name" value="Nucleotide-bd_a/b_plait_sf"/>
</dbReference>
<keyword evidence="3 4" id="KW-0694">RNA-binding</keyword>
<proteinExistence type="predicted"/>
<dbReference type="WBParaSite" id="TTAC_0000698201-mRNA-1">
    <property type="protein sequence ID" value="TTAC_0000698201-mRNA-1"/>
    <property type="gene ID" value="TTAC_0000698201"/>
</dbReference>
<accession>A0A158REA7</accession>
<evidence type="ECO:0000256" key="4">
    <source>
        <dbReference type="PROSITE-ProRule" id="PRU00176"/>
    </source>
</evidence>
<keyword evidence="8" id="KW-1185">Reference proteome</keyword>
<dbReference type="CDD" id="cd12694">
    <property type="entry name" value="RRM2_hnRNPL_like"/>
    <property type="match status" value="1"/>
</dbReference>
<keyword evidence="2" id="KW-0677">Repeat</keyword>
<name>A0A158REA7_HYDTA</name>
<dbReference type="PROSITE" id="PS50102">
    <property type="entry name" value="RRM"/>
    <property type="match status" value="2"/>
</dbReference>
<evidence type="ECO:0000313" key="7">
    <source>
        <dbReference type="EMBL" id="VDM31260.1"/>
    </source>
</evidence>
<reference evidence="7 8" key="2">
    <citation type="submission" date="2018-11" db="EMBL/GenBank/DDBJ databases">
        <authorList>
            <consortium name="Pathogen Informatics"/>
        </authorList>
    </citation>
    <scope>NUCLEOTIDE SEQUENCE [LARGE SCALE GENOMIC DNA]</scope>
</reference>
<dbReference type="OrthoDB" id="302770at2759"/>
<dbReference type="InterPro" id="IPR000504">
    <property type="entry name" value="RRM_dom"/>
</dbReference>
<evidence type="ECO:0000313" key="9">
    <source>
        <dbReference type="WBParaSite" id="TTAC_0000698201-mRNA-1"/>
    </source>
</evidence>
<feature type="region of interest" description="Disordered" evidence="5">
    <location>
        <begin position="506"/>
        <end position="558"/>
    </location>
</feature>
<dbReference type="Pfam" id="PF00076">
    <property type="entry name" value="RRM_1"/>
    <property type="match status" value="1"/>
</dbReference>
<keyword evidence="1" id="KW-0597">Phosphoprotein</keyword>
<protein>
    <submittedName>
        <fullName evidence="9">RRM domain-containing protein</fullName>
    </submittedName>
</protein>
<evidence type="ECO:0000313" key="8">
    <source>
        <dbReference type="Proteomes" id="UP000274429"/>
    </source>
</evidence>
<dbReference type="InterPro" id="IPR035979">
    <property type="entry name" value="RBD_domain_sf"/>
</dbReference>
<dbReference type="NCBIfam" id="TIGR01649">
    <property type="entry name" value="hnRNP-L_PTB"/>
    <property type="match status" value="1"/>
</dbReference>
<dbReference type="EMBL" id="UYWX01020335">
    <property type="protein sequence ID" value="VDM31260.1"/>
    <property type="molecule type" value="Genomic_DNA"/>
</dbReference>
<dbReference type="Gene3D" id="3.30.70.330">
    <property type="match status" value="4"/>
</dbReference>
<dbReference type="InterPro" id="IPR006536">
    <property type="entry name" value="HnRNP-L/PTB"/>
</dbReference>
<evidence type="ECO:0000256" key="1">
    <source>
        <dbReference type="ARBA" id="ARBA00022553"/>
    </source>
</evidence>
<feature type="domain" description="RRM" evidence="6">
    <location>
        <begin position="18"/>
        <end position="92"/>
    </location>
</feature>
<dbReference type="FunFam" id="3.30.70.330:FF:000072">
    <property type="entry name" value="heterogeneous nuclear ribonucleoprotein L isoform X1"/>
    <property type="match status" value="1"/>
</dbReference>
<dbReference type="Pfam" id="PF22976">
    <property type="entry name" value="RRM_10"/>
    <property type="match status" value="1"/>
</dbReference>
<dbReference type="GO" id="GO:0006397">
    <property type="term" value="P:mRNA processing"/>
    <property type="evidence" value="ECO:0007669"/>
    <property type="project" value="InterPro"/>
</dbReference>
<evidence type="ECO:0000256" key="3">
    <source>
        <dbReference type="ARBA" id="ARBA00022884"/>
    </source>
</evidence>
<gene>
    <name evidence="7" type="ORF">TTAC_LOCUS6967</name>
</gene>
<feature type="compositionally biased region" description="Low complexity" evidence="5">
    <location>
        <begin position="513"/>
        <end position="551"/>
    </location>
</feature>
<dbReference type="Pfam" id="PF11835">
    <property type="entry name" value="RRM_8"/>
    <property type="match status" value="1"/>
</dbReference>
<dbReference type="InterPro" id="IPR021790">
    <property type="entry name" value="PTBP1-like_RRM2"/>
</dbReference>
<dbReference type="Proteomes" id="UP000274429">
    <property type="component" value="Unassembled WGS sequence"/>
</dbReference>
<dbReference type="PANTHER" id="PTHR15592">
    <property type="entry name" value="MATRIN 3/NUCLEAR PROTEIN 220-RELATED"/>
    <property type="match status" value="1"/>
</dbReference>